<dbReference type="RefSeq" id="WP_354634822.1">
    <property type="nucleotide sequence ID" value="NZ_CP159837.1"/>
</dbReference>
<evidence type="ECO:0000256" key="1">
    <source>
        <dbReference type="SAM" id="Phobius"/>
    </source>
</evidence>
<dbReference type="Pfam" id="PF05226">
    <property type="entry name" value="CHASE2"/>
    <property type="match status" value="1"/>
</dbReference>
<accession>A0AAU8J8Y6</accession>
<feature type="transmembrane region" description="Helical" evidence="1">
    <location>
        <begin position="815"/>
        <end position="834"/>
    </location>
</feature>
<evidence type="ECO:0000313" key="3">
    <source>
        <dbReference type="EMBL" id="XCM35212.1"/>
    </source>
</evidence>
<dbReference type="InterPro" id="IPR027417">
    <property type="entry name" value="P-loop_NTPase"/>
</dbReference>
<organism evidence="3">
    <name type="scientific">Planktothricoides raciborskii GIHE-MW2</name>
    <dbReference type="NCBI Taxonomy" id="2792601"/>
    <lineage>
        <taxon>Bacteria</taxon>
        <taxon>Bacillati</taxon>
        <taxon>Cyanobacteriota</taxon>
        <taxon>Cyanophyceae</taxon>
        <taxon>Oscillatoriophycideae</taxon>
        <taxon>Oscillatoriales</taxon>
        <taxon>Oscillatoriaceae</taxon>
        <taxon>Planktothricoides</taxon>
    </lineage>
</organism>
<gene>
    <name evidence="3" type="ORF">ABWT76_003871</name>
</gene>
<protein>
    <submittedName>
        <fullName evidence="3">CHASE2 domain-containing protein</fullName>
    </submittedName>
</protein>
<name>A0AAU8J8Y6_9CYAN</name>
<reference evidence="3" key="1">
    <citation type="submission" date="2024-07" db="EMBL/GenBank/DDBJ databases">
        <authorList>
            <person name="Kim Y.J."/>
            <person name="Jeong J.Y."/>
        </authorList>
    </citation>
    <scope>NUCLEOTIDE SEQUENCE</scope>
    <source>
        <strain evidence="3">GIHE-MW2</strain>
    </source>
</reference>
<feature type="domain" description="CHASE2" evidence="2">
    <location>
        <begin position="491"/>
        <end position="804"/>
    </location>
</feature>
<evidence type="ECO:0000259" key="2">
    <source>
        <dbReference type="SMART" id="SM01080"/>
    </source>
</evidence>
<dbReference type="SMART" id="SM01080">
    <property type="entry name" value="CHASE2"/>
    <property type="match status" value="1"/>
</dbReference>
<keyword evidence="1" id="KW-0472">Membrane</keyword>
<feature type="transmembrane region" description="Helical" evidence="1">
    <location>
        <begin position="840"/>
        <end position="860"/>
    </location>
</feature>
<dbReference type="Pfam" id="PF14516">
    <property type="entry name" value="AAA_35"/>
    <property type="match status" value="1"/>
</dbReference>
<dbReference type="EMBL" id="CP159837">
    <property type="protein sequence ID" value="XCM35212.1"/>
    <property type="molecule type" value="Genomic_DNA"/>
</dbReference>
<dbReference type="Gene3D" id="3.40.50.300">
    <property type="entry name" value="P-loop containing nucleotide triphosphate hydrolases"/>
    <property type="match status" value="1"/>
</dbReference>
<proteinExistence type="predicted"/>
<keyword evidence="1" id="KW-1133">Transmembrane helix</keyword>
<feature type="transmembrane region" description="Helical" evidence="1">
    <location>
        <begin position="791"/>
        <end position="808"/>
    </location>
</feature>
<dbReference type="SUPFAM" id="SSF52540">
    <property type="entry name" value="P-loop containing nucleoside triphosphate hydrolases"/>
    <property type="match status" value="1"/>
</dbReference>
<dbReference type="InterPro" id="IPR007890">
    <property type="entry name" value="CHASE2"/>
</dbReference>
<sequence length="914" mass="104954">MQNIIRDDLYQVGGSLRSDASTYVRRSADAQLYNALKKGEFCYVFNSRQMGKSSLLVQTRHRLLQEGFQCATVDLTRIITENITSEQWYKGLIFDLWRGFNLFDKFDLKSWFISVDGLSNVQKLSQFLEEILMNQFAKQPLVIFFDEIDSLINFDFLTNDFFPLIRSCYNQRSLNREYERLTFAFFGVTTPGDLIRDPQKTPFNIGQPIDLHGINLDDAKPLAQGLVGIVPQPETVIKEIFDWTGGQPFLTQKLCQLVVHHIKYYREINPGNGDNWEKWISHLVRSQIIENWESQDEPEHLRTIKNRILNNENRAARLLGIYEQILQKKQIKFNDSRDYIELELSGLVYKKNGYLTIKNRIYEQIFNPAWVTEQLDKIRPYSSALRAWLKSGQQDESCLLQGQVLQDALAWALGRSLSDLDYKFLGASQDLSKRSAQNALEVVELASQMLSQARYQVKQESFQPKKRRITHLAIAFTSALAVICLRWTGLFQPVEWSLYDQFFRIRPLEPIDPRIVIVTIDDADLTKVQKWPFRDEILVRAIENIKKQNPAVIGLDLYRDLPVEPGYQKLVKLFKSTPNLIGVQKVVGRQVLPPEILQDLGQVAMADMVLDPDGKVRRGLLSVRISEGENQIALSLGSQLATEYLARKGVMLQRIGENKLQLGKATIVPFRPYDGSYIRSHSGGYQILLNFRSPQNNFHSISFADVLDNTIAPDWHPPDSKKLPLEDCIILIGAIAESLKDVHHTPYTTSWTESLNLTPGVVIHANVTSQLISAALDGRPMMKVWSEGQEWMWILIWSVIGAGFSCLIKLEKFTFFSTVIAVLLLVLFCYQAFIRGWWVPLFPPILAMITSAIATTILCHQQLEKLQLRRILELLICQQLNHPTAVKIAIQYLKESESSQNQELLDKWLKELRE</sequence>
<keyword evidence="1" id="KW-0812">Transmembrane</keyword>
<dbReference type="AlphaFoldDB" id="A0AAU8J8Y6"/>